<dbReference type="Gene3D" id="3.80.10.10">
    <property type="entry name" value="Ribonuclease Inhibitor"/>
    <property type="match status" value="1"/>
</dbReference>
<dbReference type="EMBL" id="KE346362">
    <property type="protein sequence ID" value="KJE91622.1"/>
    <property type="molecule type" value="Genomic_DNA"/>
</dbReference>
<dbReference type="OrthoDB" id="120976at2759"/>
<reference evidence="2" key="1">
    <citation type="submission" date="2011-02" db="EMBL/GenBank/DDBJ databases">
        <title>The Genome Sequence of Capsaspora owczarzaki ATCC 30864.</title>
        <authorList>
            <person name="Russ C."/>
            <person name="Cuomo C."/>
            <person name="Burger G."/>
            <person name="Gray M.W."/>
            <person name="Holland P.W.H."/>
            <person name="King N."/>
            <person name="Lang F.B.F."/>
            <person name="Roger A.J."/>
            <person name="Ruiz-Trillo I."/>
            <person name="Young S.K."/>
            <person name="Zeng Q."/>
            <person name="Gargeya S."/>
            <person name="Alvarado L."/>
            <person name="Berlin A."/>
            <person name="Chapman S.B."/>
            <person name="Chen Z."/>
            <person name="Freedman E."/>
            <person name="Gellesch M."/>
            <person name="Goldberg J."/>
            <person name="Griggs A."/>
            <person name="Gujja S."/>
            <person name="Heilman E."/>
            <person name="Heiman D."/>
            <person name="Howarth C."/>
            <person name="Mehta T."/>
            <person name="Neiman D."/>
            <person name="Pearson M."/>
            <person name="Roberts A."/>
            <person name="Saif S."/>
            <person name="Shea T."/>
            <person name="Shenoy N."/>
            <person name="Sisk P."/>
            <person name="Stolte C."/>
            <person name="Sykes S."/>
            <person name="White J."/>
            <person name="Yandava C."/>
            <person name="Haas B."/>
            <person name="Nusbaum C."/>
            <person name="Birren B."/>
        </authorList>
    </citation>
    <scope>NUCLEOTIDE SEQUENCE</scope>
    <source>
        <strain evidence="2">ATCC 30864</strain>
    </source>
</reference>
<organism evidence="1 2">
    <name type="scientific">Capsaspora owczarzaki (strain ATCC 30864)</name>
    <dbReference type="NCBI Taxonomy" id="595528"/>
    <lineage>
        <taxon>Eukaryota</taxon>
        <taxon>Filasterea</taxon>
        <taxon>Capsaspora</taxon>
    </lineage>
</organism>
<proteinExistence type="predicted"/>
<sequence>METALSLWANQIGDTGAQAIAEALKVNKTLASIRLEDNFLTEAGITALRETGNTSCELK</sequence>
<keyword evidence="2" id="KW-1185">Reference proteome</keyword>
<dbReference type="InterPro" id="IPR032675">
    <property type="entry name" value="LRR_dom_sf"/>
</dbReference>
<dbReference type="InParanoid" id="A0A0D2VN34"/>
<accession>A0A0D2VN34</accession>
<dbReference type="AlphaFoldDB" id="A0A0D2VN34"/>
<dbReference type="eggNOG" id="KOG4308">
    <property type="taxonomic scope" value="Eukaryota"/>
</dbReference>
<dbReference type="Proteomes" id="UP000008743">
    <property type="component" value="Unassembled WGS sequence"/>
</dbReference>
<evidence type="ECO:0000313" key="2">
    <source>
        <dbReference type="Proteomes" id="UP000008743"/>
    </source>
</evidence>
<name>A0A0D2VN34_CAPO3</name>
<dbReference type="PhylomeDB" id="A0A0D2VN34"/>
<protein>
    <submittedName>
        <fullName evidence="1">Uncharacterized protein</fullName>
    </submittedName>
</protein>
<evidence type="ECO:0000313" key="1">
    <source>
        <dbReference type="EMBL" id="KJE91622.1"/>
    </source>
</evidence>
<dbReference type="SUPFAM" id="SSF52047">
    <property type="entry name" value="RNI-like"/>
    <property type="match status" value="1"/>
</dbReference>
<gene>
    <name evidence="1" type="ORF">CAOG_009577</name>
</gene>